<name>A0ACC6INK5_9ACTN</name>
<protein>
    <submittedName>
        <fullName evidence="1">Molybdopterin molybdotransferase</fullName>
        <ecNumber evidence="1">2.10.1.1</ecNumber>
    </submittedName>
</protein>
<sequence>MADARPPVAGAPGGCCTDDPTLRGVEDLLADVLGDLAATVPVAVAPSADPAGVLGLVLAEDVRATAPLPGFDNAAMDGYAVDHRDVADATPDAPVTLPVVGAVAAGSGGAPPRVARGRAVRIMTGARMPPGATAVVPWESTDRGSARVEVHHGVDEGRHVRRTGEDVACGDLVVAAGTTLRARHLGVLAALDVRTVRVHPAPRVAVVATGSELQPAGEPLRPDGIRDSGATLVGASVVEAGGVVVATRTVPDDPAALEQALAEVAPLADLVVTTGGVSEGDHDVVRLTLAGRGSMWFGRIAMQPGKPQGFGRLEAGGPLLCCLPGNPVASFTSFHVLVRPALARLRGASVAWPTSSAVLATDLDSPADRLQLVRATLEHGDDLPRVTPGGTASHMVGALARSDVLVVVPVGVTRLSAGATVTVLRIDPEPL</sequence>
<reference evidence="1" key="1">
    <citation type="submission" date="2023-08" db="EMBL/GenBank/DDBJ databases">
        <title>Functional and genomic diversity of the sorghum phyllosphere microbiome.</title>
        <authorList>
            <person name="Shade A."/>
        </authorList>
    </citation>
    <scope>NUCLEOTIDE SEQUENCE</scope>
    <source>
        <strain evidence="1">SORGH_AS_0885</strain>
    </source>
</reference>
<accession>A0ACC6INK5</accession>
<evidence type="ECO:0000313" key="2">
    <source>
        <dbReference type="Proteomes" id="UP001261666"/>
    </source>
</evidence>
<gene>
    <name evidence="1" type="ORF">QE364_004042</name>
</gene>
<evidence type="ECO:0000313" key="1">
    <source>
        <dbReference type="EMBL" id="MDR6212306.1"/>
    </source>
</evidence>
<dbReference type="Proteomes" id="UP001261666">
    <property type="component" value="Unassembled WGS sequence"/>
</dbReference>
<organism evidence="1 2">
    <name type="scientific">Nocardioides zeae</name>
    <dbReference type="NCBI Taxonomy" id="1457234"/>
    <lineage>
        <taxon>Bacteria</taxon>
        <taxon>Bacillati</taxon>
        <taxon>Actinomycetota</taxon>
        <taxon>Actinomycetes</taxon>
        <taxon>Propionibacteriales</taxon>
        <taxon>Nocardioidaceae</taxon>
        <taxon>Nocardioides</taxon>
    </lineage>
</organism>
<keyword evidence="2" id="KW-1185">Reference proteome</keyword>
<proteinExistence type="predicted"/>
<dbReference type="EC" id="2.10.1.1" evidence="1"/>
<keyword evidence="1" id="KW-0808">Transferase</keyword>
<dbReference type="EMBL" id="JAVIZJ010000025">
    <property type="protein sequence ID" value="MDR6212306.1"/>
    <property type="molecule type" value="Genomic_DNA"/>
</dbReference>
<comment type="caution">
    <text evidence="1">The sequence shown here is derived from an EMBL/GenBank/DDBJ whole genome shotgun (WGS) entry which is preliminary data.</text>
</comment>